<evidence type="ECO:0000313" key="3">
    <source>
        <dbReference type="Proteomes" id="UP000183257"/>
    </source>
</evidence>
<keyword evidence="3" id="KW-1185">Reference proteome</keyword>
<accession>A0A1K1Q6P9</accession>
<dbReference type="AlphaFoldDB" id="A0A1K1Q6P9"/>
<dbReference type="Proteomes" id="UP000183257">
    <property type="component" value="Unassembled WGS sequence"/>
</dbReference>
<dbReference type="RefSeq" id="WP_072304046.1">
    <property type="nucleotide sequence ID" value="NZ_FPIY01000003.1"/>
</dbReference>
<feature type="chain" id="PRO_5013154110" evidence="1">
    <location>
        <begin position="21"/>
        <end position="282"/>
    </location>
</feature>
<dbReference type="EMBL" id="FPIY01000003">
    <property type="protein sequence ID" value="SFW55706.1"/>
    <property type="molecule type" value="Genomic_DNA"/>
</dbReference>
<dbReference type="OrthoDB" id="1235016at2"/>
<keyword evidence="1" id="KW-0732">Signal</keyword>
<gene>
    <name evidence="2" type="ORF">SAMN05660313_02412</name>
</gene>
<evidence type="ECO:0000313" key="2">
    <source>
        <dbReference type="EMBL" id="SFW55706.1"/>
    </source>
</evidence>
<name>A0A1K1Q6P9_9FLAO</name>
<protein>
    <submittedName>
        <fullName evidence="2">Uncharacterized protein</fullName>
    </submittedName>
</protein>
<dbReference type="STRING" id="76595.SAMN05660313_02412"/>
<reference evidence="3" key="1">
    <citation type="submission" date="2016-11" db="EMBL/GenBank/DDBJ databases">
        <authorList>
            <person name="Varghese N."/>
            <person name="Submissions S."/>
        </authorList>
    </citation>
    <scope>NUCLEOTIDE SEQUENCE [LARGE SCALE GENOMIC DNA]</scope>
    <source>
        <strain evidence="3">DSM 24786</strain>
    </source>
</reference>
<sequence>MTKKILVCIVFGLCAKFAAAQEINLFIKDVKEERRLDTDDSYVELTALVQGIKIDDLNQIKIKSITNASADDGNTLQKKESFFGDDYSSDNEFKIKLEAPTRKATKLVNIDGVIKYFSPTEANGGKVIINNPLESYNKNLLSKKYKDVKLTLVDKEALDKLKEKDEKEYQKKVDELKESGVLGEGMAETVDAFKQFFEGFGGFGDENALSFYLEDPKEKIVDILIFNAEGKKMNYGRSQYGEHKLSISLKEAAQPNWKIEILIESDGALKEHTFKVANVILP</sequence>
<feature type="signal peptide" evidence="1">
    <location>
        <begin position="1"/>
        <end position="20"/>
    </location>
</feature>
<proteinExistence type="predicted"/>
<organism evidence="2 3">
    <name type="scientific">Cellulophaga fucicola</name>
    <dbReference type="NCBI Taxonomy" id="76595"/>
    <lineage>
        <taxon>Bacteria</taxon>
        <taxon>Pseudomonadati</taxon>
        <taxon>Bacteroidota</taxon>
        <taxon>Flavobacteriia</taxon>
        <taxon>Flavobacteriales</taxon>
        <taxon>Flavobacteriaceae</taxon>
        <taxon>Cellulophaga</taxon>
    </lineage>
</organism>
<evidence type="ECO:0000256" key="1">
    <source>
        <dbReference type="SAM" id="SignalP"/>
    </source>
</evidence>